<evidence type="ECO:0000256" key="4">
    <source>
        <dbReference type="ARBA" id="ARBA00022729"/>
    </source>
</evidence>
<dbReference type="InterPro" id="IPR006060">
    <property type="entry name" value="Maltose/Cyclodextrin-bd"/>
</dbReference>
<dbReference type="RefSeq" id="WP_377152838.1">
    <property type="nucleotide sequence ID" value="NZ_JBHSAF010000014.1"/>
</dbReference>
<dbReference type="PRINTS" id="PR00181">
    <property type="entry name" value="MALTOSEBP"/>
</dbReference>
<dbReference type="Pfam" id="PF01547">
    <property type="entry name" value="SBP_bac_1"/>
    <property type="match status" value="1"/>
</dbReference>
<sequence length="409" mass="45307">MRNFYAEMSSLQMPAFFARHRTVLWGCLLFVLLILAVSLVSGLHGRHNAPPTLVIWSARGVPELQQLARRYQAKTGVQIKIEAPADFVARFELLAQQGAGPDIVIWAHDRFPGWYQAGLLEPVAAYVFDRIHCRPQALEALRAGESVIAYPLQMETLLLFWNPQLIATAPTDLMQLSHAPHKADQPRIGWEMTSAYYSWPYVTAGADGVLSAQPERPMHLAASSNTTVLHNLALLQRGREQGWLAADLSYEQVIDQFSRGQLAMMLGGPWDRQRLEQAGVHYRLAPVPDLAGQDAHPFFGVLAAGISTQSREKMLAREFIEQTVLTPSGMALYQSGRDAGLVACFGQASADPFSRSLEQGIASGVAMPGHSGMPLFWNSIQSALTNLFQQRLTDTQALQQAERRINRQP</sequence>
<comment type="caution">
    <text evidence="6">The sequence shown here is derived from an EMBL/GenBank/DDBJ whole genome shotgun (WGS) entry which is preliminary data.</text>
</comment>
<dbReference type="Gene3D" id="3.40.190.10">
    <property type="entry name" value="Periplasmic binding protein-like II"/>
    <property type="match status" value="2"/>
</dbReference>
<protein>
    <recommendedName>
        <fullName evidence="5">Maltodextrin-binding protein</fullName>
    </recommendedName>
</protein>
<evidence type="ECO:0000313" key="6">
    <source>
        <dbReference type="EMBL" id="MFC3914207.1"/>
    </source>
</evidence>
<evidence type="ECO:0000256" key="3">
    <source>
        <dbReference type="ARBA" id="ARBA00022597"/>
    </source>
</evidence>
<organism evidence="6 7">
    <name type="scientific">Pseudaeromonas sharmana</name>
    <dbReference type="NCBI Taxonomy" id="328412"/>
    <lineage>
        <taxon>Bacteria</taxon>
        <taxon>Pseudomonadati</taxon>
        <taxon>Pseudomonadota</taxon>
        <taxon>Gammaproteobacteria</taxon>
        <taxon>Aeromonadales</taxon>
        <taxon>Aeromonadaceae</taxon>
        <taxon>Pseudaeromonas</taxon>
    </lineage>
</organism>
<comment type="similarity">
    <text evidence="1 5">Belongs to the bacterial solute-binding protein 1 family.</text>
</comment>
<evidence type="ECO:0000256" key="5">
    <source>
        <dbReference type="RuleBase" id="RU365005"/>
    </source>
</evidence>
<comment type="function">
    <text evidence="5">Part of the ABC transporter complex MalEFGK involved in maltose/maltodextrin import. Binds maltose and higher maltodextrins.</text>
</comment>
<reference evidence="7" key="1">
    <citation type="journal article" date="2019" name="Int. J. Syst. Evol. Microbiol.">
        <title>The Global Catalogue of Microorganisms (GCM) 10K type strain sequencing project: providing services to taxonomists for standard genome sequencing and annotation.</title>
        <authorList>
            <consortium name="The Broad Institute Genomics Platform"/>
            <consortium name="The Broad Institute Genome Sequencing Center for Infectious Disease"/>
            <person name="Wu L."/>
            <person name="Ma J."/>
        </authorList>
    </citation>
    <scope>NUCLEOTIDE SEQUENCE [LARGE SCALE GENOMIC DNA]</scope>
    <source>
        <strain evidence="7">CCUG 54939</strain>
    </source>
</reference>
<dbReference type="EMBL" id="JBHSAF010000014">
    <property type="protein sequence ID" value="MFC3914207.1"/>
    <property type="molecule type" value="Genomic_DNA"/>
</dbReference>
<dbReference type="PANTHER" id="PTHR30061:SF50">
    <property type="entry name" value="MALTOSE_MALTODEXTRIN-BINDING PERIPLASMIC PROTEIN"/>
    <property type="match status" value="1"/>
</dbReference>
<dbReference type="InterPro" id="IPR006059">
    <property type="entry name" value="SBP"/>
</dbReference>
<keyword evidence="7" id="KW-1185">Reference proteome</keyword>
<accession>A0ABV8CQN0</accession>
<evidence type="ECO:0000256" key="2">
    <source>
        <dbReference type="ARBA" id="ARBA00022448"/>
    </source>
</evidence>
<dbReference type="Proteomes" id="UP001595692">
    <property type="component" value="Unassembled WGS sequence"/>
</dbReference>
<name>A0ABV8CQN0_9GAMM</name>
<dbReference type="SUPFAM" id="SSF53850">
    <property type="entry name" value="Periplasmic binding protein-like II"/>
    <property type="match status" value="1"/>
</dbReference>
<evidence type="ECO:0000256" key="1">
    <source>
        <dbReference type="ARBA" id="ARBA00008520"/>
    </source>
</evidence>
<dbReference type="PANTHER" id="PTHR30061">
    <property type="entry name" value="MALTOSE-BINDING PERIPLASMIC PROTEIN"/>
    <property type="match status" value="1"/>
</dbReference>
<comment type="subcellular location">
    <subcellularLocation>
        <location evidence="5">Periplasm</location>
    </subcellularLocation>
</comment>
<keyword evidence="5" id="KW-0574">Periplasm</keyword>
<keyword evidence="4" id="KW-0732">Signal</keyword>
<keyword evidence="3 5" id="KW-0762">Sugar transport</keyword>
<proteinExistence type="inferred from homology"/>
<gene>
    <name evidence="6" type="ORF">ACFOSS_12100</name>
</gene>
<evidence type="ECO:0000313" key="7">
    <source>
        <dbReference type="Proteomes" id="UP001595692"/>
    </source>
</evidence>
<keyword evidence="2 5" id="KW-0813">Transport</keyword>